<dbReference type="EMBL" id="JBBCAQ010000004">
    <property type="protein sequence ID" value="KAK7603976.1"/>
    <property type="molecule type" value="Genomic_DNA"/>
</dbReference>
<dbReference type="Pfam" id="PF01940">
    <property type="entry name" value="DUF92"/>
    <property type="match status" value="1"/>
</dbReference>
<evidence type="ECO:0000256" key="4">
    <source>
        <dbReference type="ARBA" id="ARBA00022692"/>
    </source>
</evidence>
<dbReference type="InterPro" id="IPR012677">
    <property type="entry name" value="Nucleotide-bd_a/b_plait_sf"/>
</dbReference>
<sequence length="488" mass="54279">METNSGCKQYGLFPSKSSAILAIGTLVTVIPIALFFWLGNSVFAYVNSDNTDSKEGLLHFINYLKSVQLNNHFIEKLLFAETISPSKWLTAVTIPILFAIHGYRRGSVNFSGAILGCYPFLGCLIAFFISGSQATKFRSDLKRKFEKDFKPGSFAAACGDTWSSELGSVMSNKQPVLITNFKTVPKGTNGGVSGFGVFFSFVGGLTIGLAYYITLYYTVDSTLLERAPTQWTLILVGGLAGLLGSIIDSYIGATLQYSGLHEETGVIVEHPGKDVIHISGRDILDNHSVNLITNILMAIITPSIANSMERFLNLLNRNLLLQYQSAPIVENDVLELQAKYHRSATGNAEAQFTLSGKLSKLSFKRGPYSSKVFLVGVPWDIMEEMLICSFHQFRIVKVEWPGKDSIAQPKGYAYIIFENEMQVLIRPRTSILLDPDELHSFIDYKNYVKVVTTAFVDIKTPRLNKKKWMFPVMLRKLLVLATHIIEIS</sequence>
<feature type="transmembrane region" description="Helical" evidence="8">
    <location>
        <begin position="231"/>
        <end position="251"/>
    </location>
</feature>
<evidence type="ECO:0000313" key="11">
    <source>
        <dbReference type="Proteomes" id="UP001367676"/>
    </source>
</evidence>
<dbReference type="Gene3D" id="3.30.70.330">
    <property type="match status" value="1"/>
</dbReference>
<gene>
    <name evidence="10" type="ORF">V9T40_004249</name>
</gene>
<protein>
    <recommendedName>
        <fullName evidence="3">Transmembrane protein 19</fullName>
    </recommendedName>
</protein>
<dbReference type="PANTHER" id="PTHR13353:SF5">
    <property type="entry name" value="TRANSMEMBRANE PROTEIN 19"/>
    <property type="match status" value="1"/>
</dbReference>
<dbReference type="SUPFAM" id="SSF54928">
    <property type="entry name" value="RNA-binding domain, RBD"/>
    <property type="match status" value="1"/>
</dbReference>
<dbReference type="InterPro" id="IPR000504">
    <property type="entry name" value="RRM_dom"/>
</dbReference>
<dbReference type="InterPro" id="IPR002794">
    <property type="entry name" value="DUF92_TMEM19"/>
</dbReference>
<keyword evidence="6 8" id="KW-1133">Transmembrane helix</keyword>
<dbReference type="AlphaFoldDB" id="A0AAN9TW20"/>
<evidence type="ECO:0000313" key="10">
    <source>
        <dbReference type="EMBL" id="KAK7603976.1"/>
    </source>
</evidence>
<proteinExistence type="inferred from homology"/>
<evidence type="ECO:0000256" key="6">
    <source>
        <dbReference type="ARBA" id="ARBA00022989"/>
    </source>
</evidence>
<dbReference type="PANTHER" id="PTHR13353">
    <property type="entry name" value="TRANSMEMBRANE PROTEIN 19"/>
    <property type="match status" value="1"/>
</dbReference>
<comment type="caution">
    <text evidence="10">The sequence shown here is derived from an EMBL/GenBank/DDBJ whole genome shotgun (WGS) entry which is preliminary data.</text>
</comment>
<evidence type="ECO:0000256" key="7">
    <source>
        <dbReference type="ARBA" id="ARBA00023136"/>
    </source>
</evidence>
<feature type="transmembrane region" description="Helical" evidence="8">
    <location>
        <begin position="195"/>
        <end position="219"/>
    </location>
</feature>
<dbReference type="GO" id="GO:0003723">
    <property type="term" value="F:RNA binding"/>
    <property type="evidence" value="ECO:0007669"/>
    <property type="project" value="UniProtKB-KW"/>
</dbReference>
<keyword evidence="11" id="KW-1185">Reference proteome</keyword>
<evidence type="ECO:0000256" key="3">
    <source>
        <dbReference type="ARBA" id="ARBA00014258"/>
    </source>
</evidence>
<feature type="transmembrane region" description="Helical" evidence="8">
    <location>
        <begin position="110"/>
        <end position="129"/>
    </location>
</feature>
<accession>A0AAN9TW20</accession>
<evidence type="ECO:0000259" key="9">
    <source>
        <dbReference type="Pfam" id="PF16367"/>
    </source>
</evidence>
<organism evidence="10 11">
    <name type="scientific">Parthenolecanium corni</name>
    <dbReference type="NCBI Taxonomy" id="536013"/>
    <lineage>
        <taxon>Eukaryota</taxon>
        <taxon>Metazoa</taxon>
        <taxon>Ecdysozoa</taxon>
        <taxon>Arthropoda</taxon>
        <taxon>Hexapoda</taxon>
        <taxon>Insecta</taxon>
        <taxon>Pterygota</taxon>
        <taxon>Neoptera</taxon>
        <taxon>Paraneoptera</taxon>
        <taxon>Hemiptera</taxon>
        <taxon>Sternorrhyncha</taxon>
        <taxon>Coccoidea</taxon>
        <taxon>Coccidae</taxon>
        <taxon>Parthenolecanium</taxon>
    </lineage>
</organism>
<dbReference type="InterPro" id="IPR035979">
    <property type="entry name" value="RBD_domain_sf"/>
</dbReference>
<dbReference type="Proteomes" id="UP001367676">
    <property type="component" value="Unassembled WGS sequence"/>
</dbReference>
<keyword evidence="5" id="KW-0694">RNA-binding</keyword>
<comment type="similarity">
    <text evidence="2">Belongs to the TMEM19 family.</text>
</comment>
<evidence type="ECO:0000256" key="8">
    <source>
        <dbReference type="SAM" id="Phobius"/>
    </source>
</evidence>
<comment type="subcellular location">
    <subcellularLocation>
        <location evidence="1">Membrane</location>
        <topology evidence="1">Multi-pass membrane protein</topology>
    </subcellularLocation>
</comment>
<dbReference type="Pfam" id="PF16367">
    <property type="entry name" value="RRM_7"/>
    <property type="match status" value="1"/>
</dbReference>
<feature type="transmembrane region" description="Helical" evidence="8">
    <location>
        <begin position="88"/>
        <end position="104"/>
    </location>
</feature>
<evidence type="ECO:0000256" key="5">
    <source>
        <dbReference type="ARBA" id="ARBA00022884"/>
    </source>
</evidence>
<reference evidence="10 11" key="1">
    <citation type="submission" date="2024-03" db="EMBL/GenBank/DDBJ databases">
        <title>Adaptation during the transition from Ophiocordyceps entomopathogen to insect associate is accompanied by gene loss and intensified selection.</title>
        <authorList>
            <person name="Ward C.M."/>
            <person name="Onetto C.A."/>
            <person name="Borneman A.R."/>
        </authorList>
    </citation>
    <scope>NUCLEOTIDE SEQUENCE [LARGE SCALE GENOMIC DNA]</scope>
    <source>
        <strain evidence="10">AWRI1</strain>
        <tissue evidence="10">Single Adult Female</tissue>
    </source>
</reference>
<feature type="domain" description="RRM" evidence="9">
    <location>
        <begin position="369"/>
        <end position="423"/>
    </location>
</feature>
<dbReference type="GO" id="GO:0016020">
    <property type="term" value="C:membrane"/>
    <property type="evidence" value="ECO:0007669"/>
    <property type="project" value="UniProtKB-SubCell"/>
</dbReference>
<name>A0AAN9TW20_9HEMI</name>
<keyword evidence="7 8" id="KW-0472">Membrane</keyword>
<evidence type="ECO:0000256" key="1">
    <source>
        <dbReference type="ARBA" id="ARBA00004141"/>
    </source>
</evidence>
<evidence type="ECO:0000256" key="2">
    <source>
        <dbReference type="ARBA" id="ARBA00009012"/>
    </source>
</evidence>
<keyword evidence="4 8" id="KW-0812">Transmembrane</keyword>
<feature type="transmembrane region" description="Helical" evidence="8">
    <location>
        <begin position="20"/>
        <end position="38"/>
    </location>
</feature>